<dbReference type="EMBL" id="AP017972">
    <property type="protein sequence ID" value="BAW98344.1"/>
    <property type="molecule type" value="Genomic_DNA"/>
</dbReference>
<sequence>MTDEELDHPIPESKSALLSEAIQLNQVLASLCNQYSSVELTDAKFGANQVTLMFTCNGDRTHEYIPIG</sequence>
<reference evidence="1 2" key="1">
    <citation type="submission" date="2017-01" db="EMBL/GenBank/DDBJ databases">
        <title>Complete Genome Sequence of Vibrio Parahaemolyticus Bacteriophage pTD1.</title>
        <authorList>
            <person name="Midorikawa Y."/>
            <person name="Sano M."/>
        </authorList>
    </citation>
    <scope>NUCLEOTIDE SEQUENCE [LARGE SCALE GENOMIC DNA]</scope>
    <source>
        <strain evidence="1">PTD1</strain>
    </source>
</reference>
<dbReference type="KEGG" id="vg:40075151"/>
<dbReference type="Proteomes" id="UP000221243">
    <property type="component" value="Segment"/>
</dbReference>
<protein>
    <submittedName>
        <fullName evidence="1">Uncharacterized protein</fullName>
    </submittedName>
</protein>
<name>A0A1Q2U308_9CAUD</name>
<dbReference type="GeneID" id="40075151"/>
<evidence type="ECO:0000313" key="2">
    <source>
        <dbReference type="Proteomes" id="UP000221243"/>
    </source>
</evidence>
<dbReference type="RefSeq" id="YP_009599422.1">
    <property type="nucleotide sequence ID" value="NC_041916.1"/>
</dbReference>
<evidence type="ECO:0000313" key="1">
    <source>
        <dbReference type="EMBL" id="BAW98344.1"/>
    </source>
</evidence>
<organism evidence="1 2">
    <name type="scientific">Vibrio phage pTD1</name>
    <dbReference type="NCBI Taxonomy" id="1938577"/>
    <lineage>
        <taxon>Viruses</taxon>
        <taxon>Duplodnaviria</taxon>
        <taxon>Heunggongvirae</taxon>
        <taxon>Uroviricota</taxon>
        <taxon>Caudoviricetes</taxon>
        <taxon>Chimalliviridae</taxon>
        <taxon>Gorgonvirinae</taxon>
        <taxon>Tidunavirus</taxon>
        <taxon>Tidunavirus pTD1</taxon>
    </lineage>
</organism>
<proteinExistence type="predicted"/>
<keyword evidence="2" id="KW-1185">Reference proteome</keyword>
<dbReference type="OrthoDB" id="36490at10239"/>
<accession>A0A1Q2U308</accession>